<protein>
    <submittedName>
        <fullName evidence="1">Uncharacterized protein</fullName>
    </submittedName>
</protein>
<comment type="caution">
    <text evidence="1">The sequence shown here is derived from an EMBL/GenBank/DDBJ whole genome shotgun (WGS) entry which is preliminary data.</text>
</comment>
<keyword evidence="2" id="KW-1185">Reference proteome</keyword>
<reference evidence="1 2" key="1">
    <citation type="journal article" date="2021" name="Commun. Biol.">
        <title>The genome of Shorea leprosula (Dipterocarpaceae) highlights the ecological relevance of drought in aseasonal tropical rainforests.</title>
        <authorList>
            <person name="Ng K.K.S."/>
            <person name="Kobayashi M.J."/>
            <person name="Fawcett J.A."/>
            <person name="Hatakeyama M."/>
            <person name="Paape T."/>
            <person name="Ng C.H."/>
            <person name="Ang C.C."/>
            <person name="Tnah L.H."/>
            <person name="Lee C.T."/>
            <person name="Nishiyama T."/>
            <person name="Sese J."/>
            <person name="O'Brien M.J."/>
            <person name="Copetti D."/>
            <person name="Mohd Noor M.I."/>
            <person name="Ong R.C."/>
            <person name="Putra M."/>
            <person name="Sireger I.Z."/>
            <person name="Indrioko S."/>
            <person name="Kosugi Y."/>
            <person name="Izuno A."/>
            <person name="Isagi Y."/>
            <person name="Lee S.L."/>
            <person name="Shimizu K.K."/>
        </authorList>
    </citation>
    <scope>NUCLEOTIDE SEQUENCE [LARGE SCALE GENOMIC DNA]</scope>
    <source>
        <strain evidence="1">214</strain>
    </source>
</reference>
<dbReference type="EMBL" id="BPVZ01000170">
    <property type="protein sequence ID" value="GKV43611.1"/>
    <property type="molecule type" value="Genomic_DNA"/>
</dbReference>
<dbReference type="AlphaFoldDB" id="A0AAV5M1F8"/>
<name>A0AAV5M1F8_9ROSI</name>
<organism evidence="1 2">
    <name type="scientific">Rubroshorea leprosula</name>
    <dbReference type="NCBI Taxonomy" id="152421"/>
    <lineage>
        <taxon>Eukaryota</taxon>
        <taxon>Viridiplantae</taxon>
        <taxon>Streptophyta</taxon>
        <taxon>Embryophyta</taxon>
        <taxon>Tracheophyta</taxon>
        <taxon>Spermatophyta</taxon>
        <taxon>Magnoliopsida</taxon>
        <taxon>eudicotyledons</taxon>
        <taxon>Gunneridae</taxon>
        <taxon>Pentapetalae</taxon>
        <taxon>rosids</taxon>
        <taxon>malvids</taxon>
        <taxon>Malvales</taxon>
        <taxon>Dipterocarpaceae</taxon>
        <taxon>Rubroshorea</taxon>
    </lineage>
</organism>
<evidence type="ECO:0000313" key="1">
    <source>
        <dbReference type="EMBL" id="GKV43611.1"/>
    </source>
</evidence>
<dbReference type="Proteomes" id="UP001054252">
    <property type="component" value="Unassembled WGS sequence"/>
</dbReference>
<accession>A0AAV5M1F8</accession>
<gene>
    <name evidence="1" type="ORF">SLEP1_g50880</name>
</gene>
<proteinExistence type="predicted"/>
<sequence length="38" mass="4643">MQMNMVAINQESKEEKYFINNHLSFRIMFHRDHETDSA</sequence>
<evidence type="ECO:0000313" key="2">
    <source>
        <dbReference type="Proteomes" id="UP001054252"/>
    </source>
</evidence>